<feature type="chain" id="PRO_5035214395" description="Lipoprotein" evidence="1">
    <location>
        <begin position="27"/>
        <end position="145"/>
    </location>
</feature>
<evidence type="ECO:0000256" key="1">
    <source>
        <dbReference type="SAM" id="SignalP"/>
    </source>
</evidence>
<feature type="signal peptide" evidence="1">
    <location>
        <begin position="1"/>
        <end position="26"/>
    </location>
</feature>
<reference evidence="2" key="1">
    <citation type="journal article" date="2014" name="Int. J. Syst. Evol. Microbiol.">
        <title>Complete genome sequence of Corynebacterium casei LMG S-19264T (=DSM 44701T), isolated from a smear-ripened cheese.</title>
        <authorList>
            <consortium name="US DOE Joint Genome Institute (JGI-PGF)"/>
            <person name="Walter F."/>
            <person name="Albersmeier A."/>
            <person name="Kalinowski J."/>
            <person name="Ruckert C."/>
        </authorList>
    </citation>
    <scope>NUCLEOTIDE SEQUENCE</scope>
    <source>
        <strain evidence="2">CGMCC 1.15758</strain>
    </source>
</reference>
<evidence type="ECO:0008006" key="4">
    <source>
        <dbReference type="Google" id="ProtNLM"/>
    </source>
</evidence>
<dbReference type="RefSeq" id="WP_117002236.1">
    <property type="nucleotide sequence ID" value="NZ_BMJS01000009.1"/>
</dbReference>
<accession>A0A8J2Z480</accession>
<evidence type="ECO:0000313" key="3">
    <source>
        <dbReference type="Proteomes" id="UP000636949"/>
    </source>
</evidence>
<proteinExistence type="predicted"/>
<reference evidence="2" key="2">
    <citation type="submission" date="2020-09" db="EMBL/GenBank/DDBJ databases">
        <authorList>
            <person name="Sun Q."/>
            <person name="Zhou Y."/>
        </authorList>
    </citation>
    <scope>NUCLEOTIDE SEQUENCE</scope>
    <source>
        <strain evidence="2">CGMCC 1.15758</strain>
    </source>
</reference>
<dbReference type="Proteomes" id="UP000636949">
    <property type="component" value="Unassembled WGS sequence"/>
</dbReference>
<dbReference type="EMBL" id="BMJS01000009">
    <property type="protein sequence ID" value="GGF95421.1"/>
    <property type="molecule type" value="Genomic_DNA"/>
</dbReference>
<comment type="caution">
    <text evidence="2">The sequence shown here is derived from an EMBL/GenBank/DDBJ whole genome shotgun (WGS) entry which is preliminary data.</text>
</comment>
<sequence>MRKILHKSKLLIVAFAVLSLGGCAMFSTSPTLTLKMHLDNNSNNSQILTVLAAPMSEQSFINTDYEKALSLVGKSSSHTVTLTPDNFADGDYVYKVPANEHQGMGIFVFYTNVASNTQWKQYIPEAYGKKYEVTIGKDSLSNFSA</sequence>
<gene>
    <name evidence="2" type="ORF">GCM10010995_10810</name>
</gene>
<organism evidence="2 3">
    <name type="scientific">Cysteiniphilum litorale</name>
    <dbReference type="NCBI Taxonomy" id="2056700"/>
    <lineage>
        <taxon>Bacteria</taxon>
        <taxon>Pseudomonadati</taxon>
        <taxon>Pseudomonadota</taxon>
        <taxon>Gammaproteobacteria</taxon>
        <taxon>Thiotrichales</taxon>
        <taxon>Fastidiosibacteraceae</taxon>
        <taxon>Cysteiniphilum</taxon>
    </lineage>
</organism>
<dbReference type="AlphaFoldDB" id="A0A8J2Z480"/>
<evidence type="ECO:0000313" key="2">
    <source>
        <dbReference type="EMBL" id="GGF95421.1"/>
    </source>
</evidence>
<protein>
    <recommendedName>
        <fullName evidence="4">Lipoprotein</fullName>
    </recommendedName>
</protein>
<name>A0A8J2Z480_9GAMM</name>
<keyword evidence="3" id="KW-1185">Reference proteome</keyword>
<keyword evidence="1" id="KW-0732">Signal</keyword>
<dbReference type="PROSITE" id="PS51257">
    <property type="entry name" value="PROKAR_LIPOPROTEIN"/>
    <property type="match status" value="1"/>
</dbReference>